<evidence type="ECO:0000256" key="1">
    <source>
        <dbReference type="SAM" id="MobiDB-lite"/>
    </source>
</evidence>
<evidence type="ECO:0000313" key="2">
    <source>
        <dbReference type="EMBL" id="PPQ83962.1"/>
    </source>
</evidence>
<feature type="compositionally biased region" description="Polar residues" evidence="1">
    <location>
        <begin position="81"/>
        <end position="91"/>
    </location>
</feature>
<name>A0A409WZR3_9AGAR</name>
<gene>
    <name evidence="2" type="ORF">CVT24_008302</name>
</gene>
<accession>A0A409WZR3</accession>
<reference evidence="2 3" key="1">
    <citation type="journal article" date="2018" name="Evol. Lett.">
        <title>Horizontal gene cluster transfer increased hallucinogenic mushroom diversity.</title>
        <authorList>
            <person name="Reynolds H.T."/>
            <person name="Vijayakumar V."/>
            <person name="Gluck-Thaler E."/>
            <person name="Korotkin H.B."/>
            <person name="Matheny P.B."/>
            <person name="Slot J.C."/>
        </authorList>
    </citation>
    <scope>NUCLEOTIDE SEQUENCE [LARGE SCALE GENOMIC DNA]</scope>
    <source>
        <strain evidence="2 3">2629</strain>
    </source>
</reference>
<comment type="caution">
    <text evidence="2">The sequence shown here is derived from an EMBL/GenBank/DDBJ whole genome shotgun (WGS) entry which is preliminary data.</text>
</comment>
<feature type="region of interest" description="Disordered" evidence="1">
    <location>
        <begin position="218"/>
        <end position="242"/>
    </location>
</feature>
<keyword evidence="3" id="KW-1185">Reference proteome</keyword>
<dbReference type="OrthoDB" id="3063746at2759"/>
<proteinExistence type="predicted"/>
<dbReference type="EMBL" id="NHTK01004955">
    <property type="protein sequence ID" value="PPQ83962.1"/>
    <property type="molecule type" value="Genomic_DNA"/>
</dbReference>
<sequence>MPSTNKTSSSKRVVTSDIEVDVKREILTPDIDNEMDVDGTSDSKGSHITKGKNRKRGSENTARPNARGDTKGGNVAHQRTRATSPISVNDSSCDDEGANPILPHDDSPYVAPKTAPATIKAKRALAPTEPALITRNAAKTSKSSASVTGAPSDNRYVPNAAESPRAIKKKRISDDEYLTDGGDNADITLPETPTPRKGKEALNVGFLTEHPTIKARKDSVVHSDGKGTHSQVSKSEVAVDGNEEEETFASSAWFSKKSQSTDAGTKSQTQDGSAGGEVYLEDLYLRRVLSLPELCEVHDSTAEDSYLASKNAYDDLFPLKLATCYPQKVYANSAPIEDMGLLVFSKWADYCPQLRVRVATSLITFKKDDCFVNLSRMDPRDLVARPINSNNTAFELAVWKDKRLVTATCLSPIAVRESYTQEKHNLLKTYMISGRFHTVEFDRYVSLMGMVMGVEEVGIRLYGDIVTFSVYSPSGLSSKVAHYNNADDSKFLSTMVDTTLSPSRGSHVKGGFNHGRYLYTIVEK</sequence>
<protein>
    <submittedName>
        <fullName evidence="2">Uncharacterized protein</fullName>
    </submittedName>
</protein>
<organism evidence="2 3">
    <name type="scientific">Panaeolus cyanescens</name>
    <dbReference type="NCBI Taxonomy" id="181874"/>
    <lineage>
        <taxon>Eukaryota</taxon>
        <taxon>Fungi</taxon>
        <taxon>Dikarya</taxon>
        <taxon>Basidiomycota</taxon>
        <taxon>Agaricomycotina</taxon>
        <taxon>Agaricomycetes</taxon>
        <taxon>Agaricomycetidae</taxon>
        <taxon>Agaricales</taxon>
        <taxon>Agaricineae</taxon>
        <taxon>Galeropsidaceae</taxon>
        <taxon>Panaeolus</taxon>
    </lineage>
</organism>
<dbReference type="AlphaFoldDB" id="A0A409WZR3"/>
<feature type="compositionally biased region" description="Polar residues" evidence="1">
    <location>
        <begin position="1"/>
        <end position="13"/>
    </location>
</feature>
<feature type="region of interest" description="Disordered" evidence="1">
    <location>
        <begin position="137"/>
        <end position="198"/>
    </location>
</feature>
<dbReference type="InParanoid" id="A0A409WZR3"/>
<feature type="compositionally biased region" description="Basic and acidic residues" evidence="1">
    <location>
        <begin position="218"/>
        <end position="227"/>
    </location>
</feature>
<dbReference type="Proteomes" id="UP000284842">
    <property type="component" value="Unassembled WGS sequence"/>
</dbReference>
<feature type="compositionally biased region" description="Low complexity" evidence="1">
    <location>
        <begin position="137"/>
        <end position="150"/>
    </location>
</feature>
<evidence type="ECO:0000313" key="3">
    <source>
        <dbReference type="Proteomes" id="UP000284842"/>
    </source>
</evidence>
<feature type="region of interest" description="Disordered" evidence="1">
    <location>
        <begin position="1"/>
        <end position="110"/>
    </location>
</feature>